<dbReference type="EMBL" id="LT907975">
    <property type="protein sequence ID" value="SOB59658.1"/>
    <property type="molecule type" value="Genomic_DNA"/>
</dbReference>
<evidence type="ECO:0000313" key="2">
    <source>
        <dbReference type="Proteomes" id="UP000219215"/>
    </source>
</evidence>
<dbReference type="RefSeq" id="WP_097012501.1">
    <property type="nucleotide sequence ID" value="NZ_LT907975.1"/>
</dbReference>
<dbReference type="OrthoDB" id="5465079at2"/>
<evidence type="ECO:0000313" key="1">
    <source>
        <dbReference type="EMBL" id="SOB59658.1"/>
    </source>
</evidence>
<dbReference type="KEGG" id="pprf:DPRO_2748"/>
<accession>A0A2C8FA50</accession>
<organism evidence="1 2">
    <name type="scientific">Pseudodesulfovibrio profundus</name>
    <dbReference type="NCBI Taxonomy" id="57320"/>
    <lineage>
        <taxon>Bacteria</taxon>
        <taxon>Pseudomonadati</taxon>
        <taxon>Thermodesulfobacteriota</taxon>
        <taxon>Desulfovibrionia</taxon>
        <taxon>Desulfovibrionales</taxon>
        <taxon>Desulfovibrionaceae</taxon>
    </lineage>
</organism>
<dbReference type="Proteomes" id="UP000219215">
    <property type="component" value="Chromosome DPRO"/>
</dbReference>
<gene>
    <name evidence="1" type="ORF">DPRO_2748</name>
</gene>
<protein>
    <submittedName>
        <fullName evidence="1">Uncharacterized protein</fullName>
    </submittedName>
</protein>
<reference evidence="2" key="1">
    <citation type="submission" date="2017-09" db="EMBL/GenBank/DDBJ databases">
        <authorList>
            <person name="Regsiter A."/>
            <person name="William W."/>
        </authorList>
    </citation>
    <scope>NUCLEOTIDE SEQUENCE [LARGE SCALE GENOMIC DNA]</scope>
    <source>
        <strain evidence="2">500-1</strain>
    </source>
</reference>
<sequence length="137" mass="15114">MSEEGQRIEFGDKGPYLLQELAMEPQAMLLEEHDVCLLQFDQLFIPVSLAACAPFAAALANMSQADIGPERAGMIPLDIDTTQMTELPLVTRTDDESFQHNETIYVDVFFGDTKARLCFSIYVAAVIGQVLSQVPAE</sequence>
<name>A0A2C8FA50_9BACT</name>
<proteinExistence type="predicted"/>
<dbReference type="AlphaFoldDB" id="A0A2C8FA50"/>
<keyword evidence="2" id="KW-1185">Reference proteome</keyword>